<evidence type="ECO:0000313" key="1">
    <source>
        <dbReference type="EMBL" id="KIX13892.1"/>
    </source>
</evidence>
<proteinExistence type="predicted"/>
<dbReference type="AlphaFoldDB" id="A0A0D2GG40"/>
<gene>
    <name evidence="1" type="ORF">X474_11840</name>
</gene>
<dbReference type="Proteomes" id="UP000032233">
    <property type="component" value="Unassembled WGS sequence"/>
</dbReference>
<dbReference type="STRING" id="1429043.X474_11840"/>
<evidence type="ECO:0000313" key="2">
    <source>
        <dbReference type="Proteomes" id="UP000032233"/>
    </source>
</evidence>
<accession>A0A0D2GG40</accession>
<organism evidence="1 2">
    <name type="scientific">Dethiosulfatarculus sandiegensis</name>
    <dbReference type="NCBI Taxonomy" id="1429043"/>
    <lineage>
        <taxon>Bacteria</taxon>
        <taxon>Pseudomonadati</taxon>
        <taxon>Thermodesulfobacteriota</taxon>
        <taxon>Desulfarculia</taxon>
        <taxon>Desulfarculales</taxon>
        <taxon>Desulfarculaceae</taxon>
        <taxon>Dethiosulfatarculus</taxon>
    </lineage>
</organism>
<name>A0A0D2GG40_9BACT</name>
<reference evidence="1 2" key="1">
    <citation type="submission" date="2013-11" db="EMBL/GenBank/DDBJ databases">
        <title>Metagenomic analysis of a methanogenic consortium involved in long chain n-alkane degradation.</title>
        <authorList>
            <person name="Davidova I.A."/>
            <person name="Callaghan A.V."/>
            <person name="Wawrik B."/>
            <person name="Pruitt S."/>
            <person name="Marks C."/>
            <person name="Duncan K.E."/>
            <person name="Suflita J.M."/>
        </authorList>
    </citation>
    <scope>NUCLEOTIDE SEQUENCE [LARGE SCALE GENOMIC DNA]</scope>
    <source>
        <strain evidence="1 2">SPR</strain>
    </source>
</reference>
<protein>
    <submittedName>
        <fullName evidence="1">Uncharacterized protein</fullName>
    </submittedName>
</protein>
<comment type="caution">
    <text evidence="1">The sequence shown here is derived from an EMBL/GenBank/DDBJ whole genome shotgun (WGS) entry which is preliminary data.</text>
</comment>
<keyword evidence="2" id="KW-1185">Reference proteome</keyword>
<sequence length="50" mass="5511">MRNLALRSAEAAKNTSVLILENQNNPKAGSEVLEKTDSAFFRVSREAEGF</sequence>
<dbReference type="InParanoid" id="A0A0D2GG40"/>
<dbReference type="EMBL" id="AZAC01000014">
    <property type="protein sequence ID" value="KIX13892.1"/>
    <property type="molecule type" value="Genomic_DNA"/>
</dbReference>